<evidence type="ECO:0008006" key="3">
    <source>
        <dbReference type="Google" id="ProtNLM"/>
    </source>
</evidence>
<gene>
    <name evidence="1" type="ORF">CTM98_02510</name>
</gene>
<organism evidence="1 2">
    <name type="scientific">Fusobacterium pseudoperiodonticum</name>
    <dbReference type="NCBI Taxonomy" id="2663009"/>
    <lineage>
        <taxon>Bacteria</taxon>
        <taxon>Fusobacteriati</taxon>
        <taxon>Fusobacteriota</taxon>
        <taxon>Fusobacteriia</taxon>
        <taxon>Fusobacteriales</taxon>
        <taxon>Fusobacteriaceae</taxon>
        <taxon>Fusobacterium</taxon>
    </lineage>
</organism>
<dbReference type="AlphaFoldDB" id="A0A2D3PPK2"/>
<evidence type="ECO:0000313" key="1">
    <source>
        <dbReference type="EMBL" id="ATV69619.1"/>
    </source>
</evidence>
<name>A0A2D3PPK2_9FUSO</name>
<dbReference type="Proteomes" id="UP000230781">
    <property type="component" value="Chromosome"/>
</dbReference>
<reference evidence="1 2" key="1">
    <citation type="submission" date="2017-11" db="EMBL/GenBank/DDBJ databases">
        <title>Genome sequencing of Fusobacterium periodonticum KCOM 2555.</title>
        <authorList>
            <person name="Kook J.-K."/>
            <person name="Park S.-N."/>
            <person name="Lim Y.K."/>
        </authorList>
    </citation>
    <scope>NUCLEOTIDE SEQUENCE [LARGE SCALE GENOMIC DNA]</scope>
    <source>
        <strain evidence="1 2">KCOM 2555</strain>
    </source>
</reference>
<dbReference type="RefSeq" id="WP_100025943.1">
    <property type="nucleotide sequence ID" value="NZ_CP024704.1"/>
</dbReference>
<evidence type="ECO:0000313" key="2">
    <source>
        <dbReference type="Proteomes" id="UP000230781"/>
    </source>
</evidence>
<dbReference type="SUPFAM" id="SSF56436">
    <property type="entry name" value="C-type lectin-like"/>
    <property type="match status" value="1"/>
</dbReference>
<proteinExistence type="predicted"/>
<sequence>MENLYNEAYSLLPMEEKKEILENLAKKYNMELLRFETFSKYSKSTFTAIFKYKESEFVFVPGDTVTLGYEGLPKNLSNETLEALNSCLDETEDLDTVLAEYIRDNFSKLRKVTIKPMLVERELQIVAWKKSNLEELKDFDSDLLKDYNEFKNSDYNRLTLDETARFTKVGNDIEIELYDDISYEELCENLKDEGFSLANLDEWEYLCGGGCRTLFPWGDDLDYNMNLLYFSKEDNDKYDLEEPNFFGLSIAYDPYKMEIIEADELTFKGGDGGCNICGGFGEFLGYLSCSPYYTQKPVGAINIVDDSIVNEYDDELDGDFNFYRRIIRIGE</sequence>
<protein>
    <recommendedName>
        <fullName evidence="3">Sulfatase-modifying factor enzyme domain-containing protein</fullName>
    </recommendedName>
</protein>
<dbReference type="EMBL" id="CP024704">
    <property type="protein sequence ID" value="ATV69619.1"/>
    <property type="molecule type" value="Genomic_DNA"/>
</dbReference>
<accession>A0A2D3PPK2</accession>
<dbReference type="InterPro" id="IPR016187">
    <property type="entry name" value="CTDL_fold"/>
</dbReference>